<keyword evidence="2" id="KW-1185">Reference proteome</keyword>
<gene>
    <name evidence="1" type="ORF">EG240_15905</name>
</gene>
<comment type="caution">
    <text evidence="1">The sequence shown here is derived from an EMBL/GenBank/DDBJ whole genome shotgun (WGS) entry which is preliminary data.</text>
</comment>
<evidence type="ECO:0000313" key="2">
    <source>
        <dbReference type="Proteomes" id="UP000275719"/>
    </source>
</evidence>
<protein>
    <submittedName>
        <fullName evidence="1">Uncharacterized protein</fullName>
    </submittedName>
</protein>
<name>A0A3P3VV54_9FLAO</name>
<dbReference type="EMBL" id="RQVQ01000073">
    <property type="protein sequence ID" value="RRJ86692.1"/>
    <property type="molecule type" value="Genomic_DNA"/>
</dbReference>
<dbReference type="RefSeq" id="WP_125020322.1">
    <property type="nucleotide sequence ID" value="NZ_RQVQ01000073.1"/>
</dbReference>
<sequence>MLIKLKQAIIKASEELNSNQLIYFIHFNFGWPSQSLKISDIELLQNIDYDLKFEFGSGIGEEDLETLVQQGFLKKISETVDEYDPLEKSIEYEIIKAV</sequence>
<dbReference type="Proteomes" id="UP000275719">
    <property type="component" value="Unassembled WGS sequence"/>
</dbReference>
<dbReference type="OrthoDB" id="1350307at2"/>
<accession>A0A3P3VV54</accession>
<organism evidence="1 2">
    <name type="scientific">Paenimyroides tangerinum</name>
    <dbReference type="NCBI Taxonomy" id="2488728"/>
    <lineage>
        <taxon>Bacteria</taxon>
        <taxon>Pseudomonadati</taxon>
        <taxon>Bacteroidota</taxon>
        <taxon>Flavobacteriia</taxon>
        <taxon>Flavobacteriales</taxon>
        <taxon>Flavobacteriaceae</taxon>
        <taxon>Paenimyroides</taxon>
    </lineage>
</organism>
<dbReference type="AlphaFoldDB" id="A0A3P3VV54"/>
<reference evidence="1 2" key="1">
    <citation type="submission" date="2018-11" db="EMBL/GenBank/DDBJ databases">
        <title>Flavobacterium sp. nov., YIM 102701-2 draft genome.</title>
        <authorList>
            <person name="Li G."/>
            <person name="Jiang Y."/>
        </authorList>
    </citation>
    <scope>NUCLEOTIDE SEQUENCE [LARGE SCALE GENOMIC DNA]</scope>
    <source>
        <strain evidence="1 2">YIM 102701-2</strain>
    </source>
</reference>
<proteinExistence type="predicted"/>
<evidence type="ECO:0000313" key="1">
    <source>
        <dbReference type="EMBL" id="RRJ86692.1"/>
    </source>
</evidence>